<dbReference type="InterPro" id="IPR011330">
    <property type="entry name" value="Glyco_hydro/deAcase_b/a-brl"/>
</dbReference>
<evidence type="ECO:0000313" key="6">
    <source>
        <dbReference type="Proteomes" id="UP001500582"/>
    </source>
</evidence>
<proteinExistence type="predicted"/>
<evidence type="ECO:0000259" key="4">
    <source>
        <dbReference type="Pfam" id="PF17677"/>
    </source>
</evidence>
<evidence type="ECO:0000313" key="5">
    <source>
        <dbReference type="EMBL" id="GAA4338983.1"/>
    </source>
</evidence>
<dbReference type="PANTHER" id="PTHR46017">
    <property type="entry name" value="ALPHA-MANNOSIDASE 2C1"/>
    <property type="match status" value="1"/>
</dbReference>
<evidence type="ECO:0000259" key="3">
    <source>
        <dbReference type="Pfam" id="PF07748"/>
    </source>
</evidence>
<dbReference type="EMBL" id="BAABFT010000022">
    <property type="protein sequence ID" value="GAA4338983.1"/>
    <property type="molecule type" value="Genomic_DNA"/>
</dbReference>
<gene>
    <name evidence="5" type="ORF">GCM10023149_49380</name>
</gene>
<dbReference type="Gene3D" id="3.20.110.10">
    <property type="entry name" value="Glycoside hydrolase 38, N terminal domain"/>
    <property type="match status" value="1"/>
</dbReference>
<dbReference type="Proteomes" id="UP001500582">
    <property type="component" value="Unassembled WGS sequence"/>
</dbReference>
<evidence type="ECO:0000256" key="1">
    <source>
        <dbReference type="SAM" id="SignalP"/>
    </source>
</evidence>
<accession>A0ABP8HGP5</accession>
<feature type="domain" description="Glycosyl hydrolase family 38 C-terminal" evidence="3">
    <location>
        <begin position="620"/>
        <end position="783"/>
    </location>
</feature>
<dbReference type="Pfam" id="PF01074">
    <property type="entry name" value="Glyco_hydro_38N"/>
    <property type="match status" value="1"/>
</dbReference>
<feature type="domain" description="Glycosyl hydrolases family 38 C-terminal" evidence="4">
    <location>
        <begin position="894"/>
        <end position="960"/>
    </location>
</feature>
<dbReference type="InterPro" id="IPR000602">
    <property type="entry name" value="Glyco_hydro_38_N"/>
</dbReference>
<dbReference type="InterPro" id="IPR013780">
    <property type="entry name" value="Glyco_hydro_b"/>
</dbReference>
<evidence type="ECO:0000259" key="2">
    <source>
        <dbReference type="Pfam" id="PF01074"/>
    </source>
</evidence>
<dbReference type="InterPro" id="IPR027291">
    <property type="entry name" value="Glyco_hydro_38_N_sf"/>
</dbReference>
<name>A0ABP8HGP5_9SPHI</name>
<dbReference type="SUPFAM" id="SSF74650">
    <property type="entry name" value="Galactose mutarotase-like"/>
    <property type="match status" value="1"/>
</dbReference>
<dbReference type="Gene3D" id="2.70.98.30">
    <property type="entry name" value="Golgi alpha-mannosidase II, domain 4"/>
    <property type="match status" value="1"/>
</dbReference>
<protein>
    <recommendedName>
        <fullName evidence="7">Glycosyl hydrolase family 38</fullName>
    </recommendedName>
</protein>
<reference evidence="6" key="1">
    <citation type="journal article" date="2019" name="Int. J. Syst. Evol. Microbiol.">
        <title>The Global Catalogue of Microorganisms (GCM) 10K type strain sequencing project: providing services to taxonomists for standard genome sequencing and annotation.</title>
        <authorList>
            <consortium name="The Broad Institute Genomics Platform"/>
            <consortium name="The Broad Institute Genome Sequencing Center for Infectious Disease"/>
            <person name="Wu L."/>
            <person name="Ma J."/>
        </authorList>
    </citation>
    <scope>NUCLEOTIDE SEQUENCE [LARGE SCALE GENOMIC DNA]</scope>
    <source>
        <strain evidence="6">JCM 17705</strain>
    </source>
</reference>
<dbReference type="Pfam" id="PF07748">
    <property type="entry name" value="Glyco_hydro_38C"/>
    <property type="match status" value="1"/>
</dbReference>
<dbReference type="PANTHER" id="PTHR46017:SF1">
    <property type="entry name" value="ALPHA-MANNOSIDASE 2C1"/>
    <property type="match status" value="1"/>
</dbReference>
<dbReference type="CDD" id="cd10791">
    <property type="entry name" value="GH38N_AMII_like_1"/>
    <property type="match status" value="1"/>
</dbReference>
<keyword evidence="1" id="KW-0732">Signal</keyword>
<keyword evidence="6" id="KW-1185">Reference proteome</keyword>
<dbReference type="RefSeq" id="WP_345213892.1">
    <property type="nucleotide sequence ID" value="NZ_BAABFT010000022.1"/>
</dbReference>
<dbReference type="SUPFAM" id="SSF88713">
    <property type="entry name" value="Glycoside hydrolase/deacetylase"/>
    <property type="match status" value="1"/>
</dbReference>
<feature type="chain" id="PRO_5046223291" description="Glycosyl hydrolase family 38" evidence="1">
    <location>
        <begin position="23"/>
        <end position="965"/>
    </location>
</feature>
<dbReference type="Pfam" id="PF17677">
    <property type="entry name" value="Glyco_hydro38C2"/>
    <property type="match status" value="1"/>
</dbReference>
<sequence length="965" mass="107268">MRKLNLVFIVLIICATSINALAQMAATPATAFTSVTLQQTVAYLKYNGENRRMVRLLFKNGKSFAEAKAAVSFNNNKDVITIPASKDGLDVYELALPGAPIKVSTQATVTLTSGTQNYVARCIVDPARDNWSVYVLPHSHVDIGYTNTQAKVLKLHKENIDESIELAKKTQNYPAEARFKWTTEAIWVVDNYLKTADEEKKKRFWDAVKSGWINLDGAYGNINTSMTDSKQLMQMFYKSQKLAKYNGIEIHTMFQGDVPGASWGLSSQVEQTGIKYFLSGPNASDRIGQLAKWQDKPFYWVSPSGKQKLLFWQCQPYSIGYALKGTKIPNFFTIEDPKPFYTGHPTENFLNPYVFEYLAGLEQNKFPYDMSILTWAMSDNAPIDPELPDAVKAWNEKFSSPKLIITSTKQFFNDLESKYKDKLPQYTGDYTEYWTDGVACAAKETALSRHTSDQLKQADAIWAINNKANYPADAFNDSWKNLLLYNEHTWGAYNSVDDPDDAKVKSEWAVKQSFVLTAHSKVDSLMKLVLTPASAKANTIDVYNTLSWNRTDVVYVPAALSKAGDLVKDASGKKIPSQRLTTGELVFIAQAVPQLDKSTYTINAGKAFAQGNAKVTATTLSNGLYTIDVDKQSGNIKKLVKAARNYVSADSAGLNQYLYMPDAALKKTQTSSNTVISIKENGPLVVSLLIKSDAPGSNSLTREVRLVSGLDKVELINTVDKKAIRAKENVHFAFPFNIPGAQVRYSIPWGSAAAEADQLPYANRNWYTMQRWVDISNSEYGITWSSPDAPLFEIGKTNTGSLLGGLHHSPLWVSFTPQSPNIYSWVMNNLWHTNFRADQEGVVTFHYYIQAHQDGYDSYKANQTGLDNHQPLIASAASGSNDKAPFFKLDSKTVYIEAVKVADDGKGLIAQLVNSDADESSVTLSPVNTSAIKVWSSDLSEERKTQKNSTFTIAGKDVVTVRVEF</sequence>
<dbReference type="InterPro" id="IPR011013">
    <property type="entry name" value="Gal_mutarotase_sf_dom"/>
</dbReference>
<dbReference type="InterPro" id="IPR041147">
    <property type="entry name" value="GH38_C"/>
</dbReference>
<dbReference type="Gene3D" id="2.60.40.1180">
    <property type="entry name" value="Golgi alpha-mannosidase II"/>
    <property type="match status" value="1"/>
</dbReference>
<evidence type="ECO:0008006" key="7">
    <source>
        <dbReference type="Google" id="ProtNLM"/>
    </source>
</evidence>
<organism evidence="5 6">
    <name type="scientific">Mucilaginibacter gynuensis</name>
    <dbReference type="NCBI Taxonomy" id="1302236"/>
    <lineage>
        <taxon>Bacteria</taxon>
        <taxon>Pseudomonadati</taxon>
        <taxon>Bacteroidota</taxon>
        <taxon>Sphingobacteriia</taxon>
        <taxon>Sphingobacteriales</taxon>
        <taxon>Sphingobacteriaceae</taxon>
        <taxon>Mucilaginibacter</taxon>
    </lineage>
</organism>
<feature type="domain" description="Glycoside hydrolase family 38 N-terminal" evidence="2">
    <location>
        <begin position="133"/>
        <end position="426"/>
    </location>
</feature>
<dbReference type="InterPro" id="IPR011682">
    <property type="entry name" value="Glyco_hydro_38_C"/>
</dbReference>
<feature type="signal peptide" evidence="1">
    <location>
        <begin position="1"/>
        <end position="22"/>
    </location>
</feature>
<comment type="caution">
    <text evidence="5">The sequence shown here is derived from an EMBL/GenBank/DDBJ whole genome shotgun (WGS) entry which is preliminary data.</text>
</comment>